<evidence type="ECO:0000256" key="9">
    <source>
        <dbReference type="ARBA" id="ARBA00023004"/>
    </source>
</evidence>
<dbReference type="EMBL" id="GL833382">
    <property type="protein sequence ID" value="EGB02659.1"/>
    <property type="molecule type" value="Genomic_DNA"/>
</dbReference>
<dbReference type="RefSeq" id="XP_009042642.1">
    <property type="nucleotide sequence ID" value="XM_009044394.1"/>
</dbReference>
<gene>
    <name evidence="13" type="ORF">AURANDRAFT_59716</name>
</gene>
<keyword evidence="14" id="KW-1185">Reference proteome</keyword>
<dbReference type="UniPathway" id="UPA00060"/>
<evidence type="ECO:0000256" key="4">
    <source>
        <dbReference type="ARBA" id="ARBA00011738"/>
    </source>
</evidence>
<organism evidence="14">
    <name type="scientific">Aureococcus anophagefferens</name>
    <name type="common">Harmful bloom alga</name>
    <dbReference type="NCBI Taxonomy" id="44056"/>
    <lineage>
        <taxon>Eukaryota</taxon>
        <taxon>Sar</taxon>
        <taxon>Stramenopiles</taxon>
        <taxon>Ochrophyta</taxon>
        <taxon>Pelagophyceae</taxon>
        <taxon>Pelagomonadales</taxon>
        <taxon>Pelagomonadaceae</taxon>
        <taxon>Aureococcus</taxon>
    </lineage>
</organism>
<dbReference type="Pfam" id="PF09084">
    <property type="entry name" value="NMT1"/>
    <property type="match status" value="1"/>
</dbReference>
<dbReference type="AlphaFoldDB" id="F0YQF0"/>
<dbReference type="GO" id="GO:0009229">
    <property type="term" value="P:thiamine diphosphate biosynthetic process"/>
    <property type="evidence" value="ECO:0007669"/>
    <property type="project" value="UniProtKB-UniPathway"/>
</dbReference>
<dbReference type="InterPro" id="IPR027939">
    <property type="entry name" value="NMT1/THI5"/>
</dbReference>
<evidence type="ECO:0000313" key="14">
    <source>
        <dbReference type="Proteomes" id="UP000002729"/>
    </source>
</evidence>
<evidence type="ECO:0000256" key="11">
    <source>
        <dbReference type="ARBA" id="ARBA00048179"/>
    </source>
</evidence>
<feature type="domain" description="SsuA/THI5-like" evidence="12">
    <location>
        <begin position="1"/>
        <end position="211"/>
    </location>
</feature>
<evidence type="ECO:0000313" key="13">
    <source>
        <dbReference type="EMBL" id="EGB02659.1"/>
    </source>
</evidence>
<dbReference type="InParanoid" id="F0YQF0"/>
<evidence type="ECO:0000256" key="2">
    <source>
        <dbReference type="ARBA" id="ARBA00004948"/>
    </source>
</evidence>
<dbReference type="GO" id="GO:0009228">
    <property type="term" value="P:thiamine biosynthetic process"/>
    <property type="evidence" value="ECO:0007669"/>
    <property type="project" value="UniProtKB-KW"/>
</dbReference>
<protein>
    <recommendedName>
        <fullName evidence="10">Thiamine pyrimidine synthase</fullName>
    </recommendedName>
</protein>
<evidence type="ECO:0000256" key="5">
    <source>
        <dbReference type="ARBA" id="ARBA00022679"/>
    </source>
</evidence>
<evidence type="ECO:0000256" key="8">
    <source>
        <dbReference type="ARBA" id="ARBA00022977"/>
    </source>
</evidence>
<dbReference type="GO" id="GO:0046872">
    <property type="term" value="F:metal ion binding"/>
    <property type="evidence" value="ECO:0007669"/>
    <property type="project" value="UniProtKB-KW"/>
</dbReference>
<accession>F0YQF0</accession>
<dbReference type="eggNOG" id="ENOG502QQ87">
    <property type="taxonomic scope" value="Eukaryota"/>
</dbReference>
<comment type="function">
    <text evidence="1">Responsible for the formation of the pyrimidine heterocycle in the thiamine biosynthesis pathway. Catalyzes the formation of hydroxymethylpyrimidine phosphate (HMP-P) from histidine and pyridoxal phosphate (PLP). The protein uses PLP and the active site histidine to form HMP-P, generating an inactive enzyme. The enzyme can only undergo a single turnover, which suggests it is a suicide enzyme.</text>
</comment>
<keyword evidence="8" id="KW-0784">Thiamine biosynthesis</keyword>
<keyword evidence="7" id="KW-0663">Pyridoxal phosphate</keyword>
<evidence type="ECO:0000256" key="7">
    <source>
        <dbReference type="ARBA" id="ARBA00022898"/>
    </source>
</evidence>
<comment type="similarity">
    <text evidence="3">Belongs to the NMT1/THI5 family.</text>
</comment>
<dbReference type="GO" id="GO:0016740">
    <property type="term" value="F:transferase activity"/>
    <property type="evidence" value="ECO:0007669"/>
    <property type="project" value="UniProtKB-KW"/>
</dbReference>
<dbReference type="Proteomes" id="UP000002729">
    <property type="component" value="Unassembled WGS sequence"/>
</dbReference>
<dbReference type="SUPFAM" id="SSF53850">
    <property type="entry name" value="Periplasmic binding protein-like II"/>
    <property type="match status" value="1"/>
</dbReference>
<dbReference type="Gene3D" id="3.40.190.10">
    <property type="entry name" value="Periplasmic binding protein-like II"/>
    <property type="match status" value="2"/>
</dbReference>
<keyword evidence="9" id="KW-0408">Iron</keyword>
<evidence type="ECO:0000256" key="1">
    <source>
        <dbReference type="ARBA" id="ARBA00003469"/>
    </source>
</evidence>
<dbReference type="InterPro" id="IPR015168">
    <property type="entry name" value="SsuA/THI5"/>
</dbReference>
<keyword evidence="5" id="KW-0808">Transferase</keyword>
<evidence type="ECO:0000256" key="6">
    <source>
        <dbReference type="ARBA" id="ARBA00022723"/>
    </source>
</evidence>
<name>F0YQF0_AURAN</name>
<comment type="catalytic activity">
    <reaction evidence="11">
        <text>N(6)-(pyridoxal phosphate)-L-lysyl-[4-amino-5-hydroxymethyl-2-methylpyrimidine phosphate synthase] + L-histidyl-[4-amino-5-hydroxymethyl-2-methylpyrimidine phosphate synthase] + 2 Fe(3+) + 4 H2O = L-lysyl-[4-amino-5-hydroxymethyl-2-methylpyrimidine phosphate synthase] + (2S)-2-amino-5-hydroxy-4-oxopentanoyl-[4-amino-5-hydroxymethyl-2-methylpyrimidine phosphate synthase] + 4-amino-2-methyl-5-(phosphooxymethyl)pyrimidine + 3-oxopropanoate + 2 Fe(2+) + 2 H(+)</text>
        <dbReference type="Rhea" id="RHEA:65756"/>
        <dbReference type="Rhea" id="RHEA-COMP:16892"/>
        <dbReference type="Rhea" id="RHEA-COMP:16893"/>
        <dbReference type="Rhea" id="RHEA-COMP:16894"/>
        <dbReference type="Rhea" id="RHEA-COMP:16895"/>
        <dbReference type="ChEBI" id="CHEBI:15377"/>
        <dbReference type="ChEBI" id="CHEBI:15378"/>
        <dbReference type="ChEBI" id="CHEBI:29033"/>
        <dbReference type="ChEBI" id="CHEBI:29034"/>
        <dbReference type="ChEBI" id="CHEBI:29969"/>
        <dbReference type="ChEBI" id="CHEBI:29979"/>
        <dbReference type="ChEBI" id="CHEBI:33190"/>
        <dbReference type="ChEBI" id="CHEBI:58354"/>
        <dbReference type="ChEBI" id="CHEBI:143915"/>
        <dbReference type="ChEBI" id="CHEBI:157692"/>
    </reaction>
    <physiologicalReaction direction="left-to-right" evidence="11">
        <dbReference type="Rhea" id="RHEA:65757"/>
    </physiologicalReaction>
</comment>
<keyword evidence="6" id="KW-0479">Metal-binding</keyword>
<evidence type="ECO:0000259" key="12">
    <source>
        <dbReference type="Pfam" id="PF09084"/>
    </source>
</evidence>
<dbReference type="KEGG" id="aaf:AURANDRAFT_59716"/>
<reference evidence="13 14" key="1">
    <citation type="journal article" date="2011" name="Proc. Natl. Acad. Sci. U.S.A.">
        <title>Niche of harmful alga Aureococcus anophagefferens revealed through ecogenomics.</title>
        <authorList>
            <person name="Gobler C.J."/>
            <person name="Berry D.L."/>
            <person name="Dyhrman S.T."/>
            <person name="Wilhelm S.W."/>
            <person name="Salamov A."/>
            <person name="Lobanov A.V."/>
            <person name="Zhang Y."/>
            <person name="Collier J.L."/>
            <person name="Wurch L.L."/>
            <person name="Kustka A.B."/>
            <person name="Dill B.D."/>
            <person name="Shah M."/>
            <person name="VerBerkmoes N.C."/>
            <person name="Kuo A."/>
            <person name="Terry A."/>
            <person name="Pangilinan J."/>
            <person name="Lindquist E.A."/>
            <person name="Lucas S."/>
            <person name="Paulsen I.T."/>
            <person name="Hattenrath-Lehmann T.K."/>
            <person name="Talmage S.C."/>
            <person name="Walker E.A."/>
            <person name="Koch F."/>
            <person name="Burson A.M."/>
            <person name="Marcoval M.A."/>
            <person name="Tang Y.Z."/>
            <person name="Lecleir G.R."/>
            <person name="Coyne K.J."/>
            <person name="Berg G.M."/>
            <person name="Bertrand E.M."/>
            <person name="Saito M.A."/>
            <person name="Gladyshev V.N."/>
            <person name="Grigoriev I.V."/>
        </authorList>
    </citation>
    <scope>NUCLEOTIDE SEQUENCE [LARGE SCALE GENOMIC DNA]</scope>
    <source>
        <strain evidence="14">CCMP 1984</strain>
    </source>
</reference>
<comment type="subunit">
    <text evidence="4">Homodimer.</text>
</comment>
<dbReference type="OrthoDB" id="434407at2759"/>
<dbReference type="PANTHER" id="PTHR31528:SF1">
    <property type="entry name" value="4-AMINO-5-HYDROXYMETHYL-2-METHYLPYRIMIDINE PHOSPHATE SYNTHASE THI11-RELATED"/>
    <property type="match status" value="1"/>
</dbReference>
<sequence length="280" mass="29669">MPFVVADKLGFFREQNLEVELVAPADHWEAEKEILAGRLDVAVTETLHLAQDAAAGKPILGFARFLHTDGGVMYFADSGIERPRDMCGKTITYPGSPGPGGPAIVDTMVKADGGDCGGEPYGKFNGGFDHVGALAAGDADVATLVFANFEIPAAEAAGKDARYFALKDWGVPDFCQLVLMTTPERFAELKPALRRLVLALRRAVGVSHASPGLAMELYGEADPESPPATLHATLPMFPNDASMAPAYFDGLMGWLVETGQVAADTAVDPATYWTNSVALP</sequence>
<evidence type="ECO:0000256" key="3">
    <source>
        <dbReference type="ARBA" id="ARBA00009406"/>
    </source>
</evidence>
<dbReference type="PANTHER" id="PTHR31528">
    <property type="entry name" value="4-AMINO-5-HYDROXYMETHYL-2-METHYLPYRIMIDINE PHOSPHATE SYNTHASE THI11-RELATED"/>
    <property type="match status" value="1"/>
</dbReference>
<comment type="pathway">
    <text evidence="2">Cofactor biosynthesis; thiamine diphosphate biosynthesis.</text>
</comment>
<proteinExistence type="inferred from homology"/>
<dbReference type="GeneID" id="20222835"/>
<evidence type="ECO:0000256" key="10">
    <source>
        <dbReference type="ARBA" id="ARBA00033171"/>
    </source>
</evidence>